<dbReference type="Gene3D" id="1.10.720.80">
    <property type="match status" value="1"/>
</dbReference>
<evidence type="ECO:0000313" key="5">
    <source>
        <dbReference type="Proteomes" id="UP000645828"/>
    </source>
</evidence>
<evidence type="ECO:0000256" key="1">
    <source>
        <dbReference type="ARBA" id="ARBA00022553"/>
    </source>
</evidence>
<comment type="caution">
    <text evidence="4">The sequence shown here is derived from an EMBL/GenBank/DDBJ whole genome shotgun (WGS) entry which is preliminary data.</text>
</comment>
<accession>A0A811YZC8</accession>
<dbReference type="SUPFAM" id="SSF54534">
    <property type="entry name" value="FKBP-like"/>
    <property type="match status" value="1"/>
</dbReference>
<dbReference type="PANTHER" id="PTHR46493:SF1">
    <property type="entry name" value="PEPTIDYL-PROLYL CIS-TRANS ISOMERASE FKBP3"/>
    <property type="match status" value="1"/>
</dbReference>
<evidence type="ECO:0000259" key="3">
    <source>
        <dbReference type="PROSITE" id="PS50059"/>
    </source>
</evidence>
<dbReference type="Proteomes" id="UP000645828">
    <property type="component" value="Unassembled WGS sequence"/>
</dbReference>
<organism evidence="4 5">
    <name type="scientific">Nyctereutes procyonoides</name>
    <name type="common">Raccoon dog</name>
    <name type="synonym">Canis procyonoides</name>
    <dbReference type="NCBI Taxonomy" id="34880"/>
    <lineage>
        <taxon>Eukaryota</taxon>
        <taxon>Metazoa</taxon>
        <taxon>Chordata</taxon>
        <taxon>Craniata</taxon>
        <taxon>Vertebrata</taxon>
        <taxon>Euteleostomi</taxon>
        <taxon>Mammalia</taxon>
        <taxon>Eutheria</taxon>
        <taxon>Laurasiatheria</taxon>
        <taxon>Carnivora</taxon>
        <taxon>Caniformia</taxon>
        <taxon>Canidae</taxon>
        <taxon>Nyctereutes</taxon>
    </lineage>
</organism>
<gene>
    <name evidence="4" type="ORF">NYPRO_LOCUS14608</name>
</gene>
<comment type="catalytic activity">
    <reaction evidence="2">
        <text>[protein]-peptidylproline (omega=180) = [protein]-peptidylproline (omega=0)</text>
        <dbReference type="Rhea" id="RHEA:16237"/>
        <dbReference type="Rhea" id="RHEA-COMP:10747"/>
        <dbReference type="Rhea" id="RHEA-COMP:10748"/>
        <dbReference type="ChEBI" id="CHEBI:83833"/>
        <dbReference type="ChEBI" id="CHEBI:83834"/>
        <dbReference type="EC" id="5.2.1.8"/>
    </reaction>
</comment>
<dbReference type="InterPro" id="IPR043368">
    <property type="entry name" value="FKBP3"/>
</dbReference>
<dbReference type="Gene3D" id="3.10.50.40">
    <property type="match status" value="1"/>
</dbReference>
<dbReference type="EMBL" id="CAJHUB010000754">
    <property type="protein sequence ID" value="CAD7681816.1"/>
    <property type="molecule type" value="Genomic_DNA"/>
</dbReference>
<dbReference type="InterPro" id="IPR001179">
    <property type="entry name" value="PPIase_FKBP_dom"/>
</dbReference>
<feature type="domain" description="PPIase FKBP-type" evidence="3">
    <location>
        <begin position="37"/>
        <end position="154"/>
    </location>
</feature>
<dbReference type="InterPro" id="IPR041200">
    <property type="entry name" value="FKBP3_BTHB"/>
</dbReference>
<keyword evidence="2" id="KW-0697">Rotamase</keyword>
<dbReference type="InterPro" id="IPR046357">
    <property type="entry name" value="PPIase_dom_sf"/>
</dbReference>
<dbReference type="PANTHER" id="PTHR46493">
    <property type="entry name" value="PEPTIDYL-PROLYL CIS-TRANS ISOMERASE FKBP3"/>
    <property type="match status" value="1"/>
</dbReference>
<dbReference type="PROSITE" id="PS50059">
    <property type="entry name" value="FKBP_PPIASE"/>
    <property type="match status" value="1"/>
</dbReference>
<proteinExistence type="predicted"/>
<keyword evidence="1" id="KW-0597">Phosphoprotein</keyword>
<evidence type="ECO:0000313" key="4">
    <source>
        <dbReference type="EMBL" id="CAD7681816.1"/>
    </source>
</evidence>
<dbReference type="EC" id="5.2.1.8" evidence="2"/>
<keyword evidence="2" id="KW-0413">Isomerase</keyword>
<name>A0A811YZC8_NYCPR</name>
<dbReference type="AlphaFoldDB" id="A0A811YZC8"/>
<dbReference type="GO" id="GO:0003755">
    <property type="term" value="F:peptidyl-prolyl cis-trans isomerase activity"/>
    <property type="evidence" value="ECO:0007669"/>
    <property type="project" value="UniProtKB-KW"/>
</dbReference>
<reference evidence="4" key="1">
    <citation type="submission" date="2020-12" db="EMBL/GenBank/DDBJ databases">
        <authorList>
            <consortium name="Molecular Ecology Group"/>
        </authorList>
    </citation>
    <scope>NUCLEOTIDE SEQUENCE</scope>
    <source>
        <strain evidence="4">TBG_1078</strain>
    </source>
</reference>
<evidence type="ECO:0000256" key="2">
    <source>
        <dbReference type="PROSITE-ProRule" id="PRU00277"/>
    </source>
</evidence>
<protein>
    <recommendedName>
        <fullName evidence="2">peptidylprolyl isomerase</fullName>
        <ecNumber evidence="2">5.2.1.8</ecNumber>
    </recommendedName>
</protein>
<keyword evidence="5" id="KW-1185">Reference proteome</keyword>
<dbReference type="Pfam" id="PF18410">
    <property type="entry name" value="BTHB"/>
    <property type="match status" value="1"/>
</dbReference>
<sequence>MQLITNIKAVINSNLFLAEHKLLRNIENVVKTANKDHLVTSYNYFSEMSGQVKNVKFNEDKPKETKPEETLDEGRCCSMLVYRTLQDGTDFDTNIQMNSKKKNVKPLSFKVGKGKRKGSTEIEPEWVYGKKGEPDAQIPPNAKFSFQVELVDIDPKFSFQVELVDIDPKSNASDIKT</sequence>